<protein>
    <submittedName>
        <fullName evidence="1">Uncharacterized protein</fullName>
    </submittedName>
</protein>
<comment type="caution">
    <text evidence="1">The sequence shown here is derived from an EMBL/GenBank/DDBJ whole genome shotgun (WGS) entry which is preliminary data.</text>
</comment>
<sequence>MELVEVLSDEELKVIQRSDDKEVVGEIIGFKDFTAIGDTAVRIHNPILNGLYRTEFGGCYVHYVVVSIMDVVGGKLAFCYSMY</sequence>
<dbReference type="Proteomes" id="UP000655830">
    <property type="component" value="Unassembled WGS sequence"/>
</dbReference>
<dbReference type="RefSeq" id="WP_249332837.1">
    <property type="nucleotide sequence ID" value="NZ_JACRSY010000015.1"/>
</dbReference>
<accession>A0A926EJ39</accession>
<evidence type="ECO:0000313" key="1">
    <source>
        <dbReference type="EMBL" id="MBC8579940.1"/>
    </source>
</evidence>
<dbReference type="AlphaFoldDB" id="A0A926EJ39"/>
<name>A0A926EJ39_9FIRM</name>
<reference evidence="1" key="1">
    <citation type="submission" date="2020-08" db="EMBL/GenBank/DDBJ databases">
        <title>Genome public.</title>
        <authorList>
            <person name="Liu C."/>
            <person name="Sun Q."/>
        </authorList>
    </citation>
    <scope>NUCLEOTIDE SEQUENCE</scope>
    <source>
        <strain evidence="1">NSJ-12</strain>
    </source>
</reference>
<gene>
    <name evidence="1" type="ORF">H8718_10425</name>
</gene>
<organism evidence="1 2">
    <name type="scientific">Zhenhengia yiwuensis</name>
    <dbReference type="NCBI Taxonomy" id="2763666"/>
    <lineage>
        <taxon>Bacteria</taxon>
        <taxon>Bacillati</taxon>
        <taxon>Bacillota</taxon>
        <taxon>Clostridia</taxon>
        <taxon>Lachnospirales</taxon>
        <taxon>Lachnospiraceae</taxon>
        <taxon>Zhenhengia</taxon>
    </lineage>
</organism>
<proteinExistence type="predicted"/>
<evidence type="ECO:0000313" key="2">
    <source>
        <dbReference type="Proteomes" id="UP000655830"/>
    </source>
</evidence>
<keyword evidence="2" id="KW-1185">Reference proteome</keyword>
<dbReference type="EMBL" id="JACRSY010000015">
    <property type="protein sequence ID" value="MBC8579940.1"/>
    <property type="molecule type" value="Genomic_DNA"/>
</dbReference>